<sequence length="75" mass="8217">GCLECRPTACTGPVPRCSDSAPVQTFRWDMGRKSGGGEGAALQVESRGTAKNRFYGWGDFNAHSELWRLVILVQM</sequence>
<proteinExistence type="predicted"/>
<name>A0A1A8N894_9TELE</name>
<dbReference type="AlphaFoldDB" id="A0A1A8N894"/>
<organism evidence="1">
    <name type="scientific">Nothobranchius rachovii</name>
    <name type="common">bluefin notho</name>
    <dbReference type="NCBI Taxonomy" id="451742"/>
    <lineage>
        <taxon>Eukaryota</taxon>
        <taxon>Metazoa</taxon>
        <taxon>Chordata</taxon>
        <taxon>Craniata</taxon>
        <taxon>Vertebrata</taxon>
        <taxon>Euteleostomi</taxon>
        <taxon>Actinopterygii</taxon>
        <taxon>Neopterygii</taxon>
        <taxon>Teleostei</taxon>
        <taxon>Neoteleostei</taxon>
        <taxon>Acanthomorphata</taxon>
        <taxon>Ovalentaria</taxon>
        <taxon>Atherinomorphae</taxon>
        <taxon>Cyprinodontiformes</taxon>
        <taxon>Nothobranchiidae</taxon>
        <taxon>Nothobranchius</taxon>
    </lineage>
</organism>
<feature type="non-terminal residue" evidence="1">
    <location>
        <position position="1"/>
    </location>
</feature>
<evidence type="ECO:0000313" key="1">
    <source>
        <dbReference type="EMBL" id="SBR65313.1"/>
    </source>
</evidence>
<dbReference type="EMBL" id="HAEH01000655">
    <property type="protein sequence ID" value="SBR65313.1"/>
    <property type="molecule type" value="Transcribed_RNA"/>
</dbReference>
<gene>
    <name evidence="1" type="primary">Nfu_g_1_024487</name>
</gene>
<feature type="non-terminal residue" evidence="1">
    <location>
        <position position="75"/>
    </location>
</feature>
<protein>
    <submittedName>
        <fullName evidence="1">Uncharacterized protein</fullName>
    </submittedName>
</protein>
<accession>A0A1A8N894</accession>
<reference evidence="1" key="2">
    <citation type="submission" date="2016-06" db="EMBL/GenBank/DDBJ databases">
        <title>The genome of a short-lived fish provides insights into sex chromosome evolution and the genetic control of aging.</title>
        <authorList>
            <person name="Reichwald K."/>
            <person name="Felder M."/>
            <person name="Petzold A."/>
            <person name="Koch P."/>
            <person name="Groth M."/>
            <person name="Platzer M."/>
        </authorList>
    </citation>
    <scope>NUCLEOTIDE SEQUENCE</scope>
    <source>
        <tissue evidence="1">Brain</tissue>
    </source>
</reference>
<reference evidence="1" key="1">
    <citation type="submission" date="2016-05" db="EMBL/GenBank/DDBJ databases">
        <authorList>
            <person name="Lavstsen T."/>
            <person name="Jespersen J.S."/>
        </authorList>
    </citation>
    <scope>NUCLEOTIDE SEQUENCE</scope>
    <source>
        <tissue evidence="1">Brain</tissue>
    </source>
</reference>